<dbReference type="AlphaFoldDB" id="A0A949TQG7"/>
<evidence type="ECO:0000256" key="7">
    <source>
        <dbReference type="SAM" id="Phobius"/>
    </source>
</evidence>
<organism evidence="10 11">
    <name type="scientific">Clostridium thailandense</name>
    <dbReference type="NCBI Taxonomy" id="2794346"/>
    <lineage>
        <taxon>Bacteria</taxon>
        <taxon>Bacillati</taxon>
        <taxon>Bacillota</taxon>
        <taxon>Clostridia</taxon>
        <taxon>Eubacteriales</taxon>
        <taxon>Clostridiaceae</taxon>
        <taxon>Clostridium</taxon>
    </lineage>
</organism>
<accession>A0A949TQG7</accession>
<keyword evidence="6 7" id="KW-0472">Membrane</keyword>
<reference evidence="10" key="1">
    <citation type="submission" date="2020-12" db="EMBL/GenBank/DDBJ databases">
        <title>Clostridium thailandense sp. nov., a novel acetogenic bacterium isolated from peat land soil in Thailand.</title>
        <authorList>
            <person name="Chaikitkaew S."/>
            <person name="Birkeland N.K."/>
        </authorList>
    </citation>
    <scope>NUCLEOTIDE SEQUENCE</scope>
    <source>
        <strain evidence="10">PL3</strain>
    </source>
</reference>
<dbReference type="Proteomes" id="UP000694308">
    <property type="component" value="Unassembled WGS sequence"/>
</dbReference>
<dbReference type="InterPro" id="IPR002524">
    <property type="entry name" value="Cation_efflux"/>
</dbReference>
<name>A0A949TQG7_9CLOT</name>
<evidence type="ECO:0000256" key="2">
    <source>
        <dbReference type="ARBA" id="ARBA00008114"/>
    </source>
</evidence>
<dbReference type="InterPro" id="IPR027470">
    <property type="entry name" value="Cation_efflux_CTD"/>
</dbReference>
<evidence type="ECO:0000259" key="8">
    <source>
        <dbReference type="Pfam" id="PF01545"/>
    </source>
</evidence>
<comment type="subcellular location">
    <subcellularLocation>
        <location evidence="1">Membrane</location>
        <topology evidence="1">Multi-pass membrane protein</topology>
    </subcellularLocation>
</comment>
<dbReference type="Pfam" id="PF16916">
    <property type="entry name" value="ZT_dimer"/>
    <property type="match status" value="1"/>
</dbReference>
<evidence type="ECO:0000256" key="3">
    <source>
        <dbReference type="ARBA" id="ARBA00022448"/>
    </source>
</evidence>
<feature type="transmembrane region" description="Helical" evidence="7">
    <location>
        <begin position="198"/>
        <end position="216"/>
    </location>
</feature>
<dbReference type="PANTHER" id="PTHR43840:SF50">
    <property type="entry name" value="MANGANESE EFFLUX SYSTEM PROTEIN MNES"/>
    <property type="match status" value="1"/>
</dbReference>
<dbReference type="NCBIfam" id="TIGR01297">
    <property type="entry name" value="CDF"/>
    <property type="match status" value="1"/>
</dbReference>
<dbReference type="RefSeq" id="WP_218318385.1">
    <property type="nucleotide sequence ID" value="NZ_JAEEGC010000002.1"/>
</dbReference>
<evidence type="ECO:0000256" key="1">
    <source>
        <dbReference type="ARBA" id="ARBA00004141"/>
    </source>
</evidence>
<proteinExistence type="inferred from homology"/>
<evidence type="ECO:0000256" key="5">
    <source>
        <dbReference type="ARBA" id="ARBA00022989"/>
    </source>
</evidence>
<comment type="similarity">
    <text evidence="2">Belongs to the cation diffusion facilitator (CDF) transporter (TC 2.A.4) family.</text>
</comment>
<evidence type="ECO:0000256" key="6">
    <source>
        <dbReference type="ARBA" id="ARBA00023136"/>
    </source>
</evidence>
<dbReference type="GO" id="GO:0016020">
    <property type="term" value="C:membrane"/>
    <property type="evidence" value="ECO:0007669"/>
    <property type="project" value="UniProtKB-SubCell"/>
</dbReference>
<dbReference type="Pfam" id="PF01545">
    <property type="entry name" value="Cation_efflux"/>
    <property type="match status" value="1"/>
</dbReference>
<dbReference type="GO" id="GO:0008324">
    <property type="term" value="F:monoatomic cation transmembrane transporter activity"/>
    <property type="evidence" value="ECO:0007669"/>
    <property type="project" value="InterPro"/>
</dbReference>
<feature type="transmembrane region" description="Helical" evidence="7">
    <location>
        <begin position="133"/>
        <end position="149"/>
    </location>
</feature>
<feature type="transmembrane region" description="Helical" evidence="7">
    <location>
        <begin position="96"/>
        <end position="113"/>
    </location>
</feature>
<dbReference type="EMBL" id="JAEEGC010000002">
    <property type="protein sequence ID" value="MBV7271346.1"/>
    <property type="molecule type" value="Genomic_DNA"/>
</dbReference>
<feature type="transmembrane region" description="Helical" evidence="7">
    <location>
        <begin position="26"/>
        <end position="48"/>
    </location>
</feature>
<sequence>MLSELLISRFIKDYKNVENPKVRDKYGYLGGTMGILINIILAGSKLVIGRVSNSISLIADAMNNLSDATSSVITIVGFKLASKPADKEHPFGHGRVEYISGLLISFIVLFIGIEFVKSSYKRIINPVKTEFQWVYLAVLLFSIVIKIWISKFNKTIAKSINSSALQASSIEAFVDVIICACIIFSLILSRYTNLVVDGYIGLLVSMFILYSGYILIKDTLNPLLGEAPDPQLVENIALKVKEYDFIEGVHDLVIHNYGPRKILASIHAEVPRDVSLEEIHRIIDKAEKEISEDLNIHLIIHIEPV</sequence>
<evidence type="ECO:0000256" key="4">
    <source>
        <dbReference type="ARBA" id="ARBA00022692"/>
    </source>
</evidence>
<keyword evidence="11" id="KW-1185">Reference proteome</keyword>
<evidence type="ECO:0000259" key="9">
    <source>
        <dbReference type="Pfam" id="PF16916"/>
    </source>
</evidence>
<dbReference type="InterPro" id="IPR058533">
    <property type="entry name" value="Cation_efflux_TM"/>
</dbReference>
<evidence type="ECO:0000313" key="10">
    <source>
        <dbReference type="EMBL" id="MBV7271346.1"/>
    </source>
</evidence>
<protein>
    <submittedName>
        <fullName evidence="10">Cation transporter</fullName>
    </submittedName>
</protein>
<dbReference type="InterPro" id="IPR050291">
    <property type="entry name" value="CDF_Transporter"/>
</dbReference>
<comment type="caution">
    <text evidence="10">The sequence shown here is derived from an EMBL/GenBank/DDBJ whole genome shotgun (WGS) entry which is preliminary data.</text>
</comment>
<evidence type="ECO:0000313" key="11">
    <source>
        <dbReference type="Proteomes" id="UP000694308"/>
    </source>
</evidence>
<dbReference type="PANTHER" id="PTHR43840">
    <property type="entry name" value="MITOCHONDRIAL METAL TRANSPORTER 1-RELATED"/>
    <property type="match status" value="1"/>
</dbReference>
<dbReference type="FunFam" id="1.20.1510.10:FF:000006">
    <property type="entry name" value="Divalent cation efflux transporter"/>
    <property type="match status" value="1"/>
</dbReference>
<keyword evidence="5 7" id="KW-1133">Transmembrane helix</keyword>
<feature type="domain" description="Cation efflux protein transmembrane" evidence="8">
    <location>
        <begin position="34"/>
        <end position="224"/>
    </location>
</feature>
<keyword evidence="4 7" id="KW-0812">Transmembrane</keyword>
<keyword evidence="3" id="KW-0813">Transport</keyword>
<gene>
    <name evidence="10" type="ORF">I6U48_00225</name>
</gene>
<feature type="transmembrane region" description="Helical" evidence="7">
    <location>
        <begin position="170"/>
        <end position="192"/>
    </location>
</feature>
<feature type="domain" description="Cation efflux protein cytoplasmic" evidence="9">
    <location>
        <begin position="228"/>
        <end position="304"/>
    </location>
</feature>